<accession>A0A1I4AE41</accession>
<gene>
    <name evidence="2" type="ORF">SAMN05216275_12819</name>
</gene>
<dbReference type="GeneID" id="96304260"/>
<feature type="region of interest" description="Disordered" evidence="1">
    <location>
        <begin position="37"/>
        <end position="56"/>
    </location>
</feature>
<dbReference type="EMBL" id="FOQY01000028">
    <property type="protein sequence ID" value="SFK54583.1"/>
    <property type="molecule type" value="Genomic_DNA"/>
</dbReference>
<dbReference type="AlphaFoldDB" id="A0A1I4AE41"/>
<organism evidence="2 3">
    <name type="scientific">Streptosporangium canum</name>
    <dbReference type="NCBI Taxonomy" id="324952"/>
    <lineage>
        <taxon>Bacteria</taxon>
        <taxon>Bacillati</taxon>
        <taxon>Actinomycetota</taxon>
        <taxon>Actinomycetes</taxon>
        <taxon>Streptosporangiales</taxon>
        <taxon>Streptosporangiaceae</taxon>
        <taxon>Streptosporangium</taxon>
    </lineage>
</organism>
<name>A0A1I4AE41_9ACTN</name>
<dbReference type="Proteomes" id="UP000199111">
    <property type="component" value="Unassembled WGS sequence"/>
</dbReference>
<sequence length="56" mass="5945">MIVEPLAAPADGGLPEPLLAELTALYAANRDFFALSGDFPDPDDIRPTRTHGSDCC</sequence>
<reference evidence="3" key="1">
    <citation type="submission" date="2016-10" db="EMBL/GenBank/DDBJ databases">
        <authorList>
            <person name="Varghese N."/>
            <person name="Submissions S."/>
        </authorList>
    </citation>
    <scope>NUCLEOTIDE SEQUENCE [LARGE SCALE GENOMIC DNA]</scope>
    <source>
        <strain evidence="3">CGMCC 4.2126</strain>
    </source>
</reference>
<protein>
    <submittedName>
        <fullName evidence="2">Uncharacterized protein</fullName>
    </submittedName>
</protein>
<evidence type="ECO:0000313" key="3">
    <source>
        <dbReference type="Proteomes" id="UP000199111"/>
    </source>
</evidence>
<keyword evidence="3" id="KW-1185">Reference proteome</keyword>
<evidence type="ECO:0000313" key="2">
    <source>
        <dbReference type="EMBL" id="SFK54583.1"/>
    </source>
</evidence>
<proteinExistence type="predicted"/>
<evidence type="ECO:0000256" key="1">
    <source>
        <dbReference type="SAM" id="MobiDB-lite"/>
    </source>
</evidence>
<dbReference type="RefSeq" id="WP_218158870.1">
    <property type="nucleotide sequence ID" value="NZ_FOQY01000028.1"/>
</dbReference>